<organism evidence="1 2">
    <name type="scientific">Exophiala dermatitidis (strain ATCC 34100 / CBS 525.76 / NIH/UT8656)</name>
    <name type="common">Black yeast</name>
    <name type="synonym">Wangiella dermatitidis</name>
    <dbReference type="NCBI Taxonomy" id="858893"/>
    <lineage>
        <taxon>Eukaryota</taxon>
        <taxon>Fungi</taxon>
        <taxon>Dikarya</taxon>
        <taxon>Ascomycota</taxon>
        <taxon>Pezizomycotina</taxon>
        <taxon>Eurotiomycetes</taxon>
        <taxon>Chaetothyriomycetidae</taxon>
        <taxon>Chaetothyriales</taxon>
        <taxon>Herpotrichiellaceae</taxon>
        <taxon>Exophiala</taxon>
    </lineage>
</organism>
<dbReference type="VEuPathDB" id="FungiDB:HMPREF1120_08577"/>
<keyword evidence="2" id="KW-1185">Reference proteome</keyword>
<sequence length="92" mass="10321">MYVPVPDTKFRVIPFPPSHAHVALEYLLLEMGDRGYCILECRCRCCGEKTGKMRYRQVSPPILRKKKEKANTLGGLCLPSCTSSRGGSVNNF</sequence>
<dbReference type="EMBL" id="JH226136">
    <property type="protein sequence ID" value="EHY60624.1"/>
    <property type="molecule type" value="Genomic_DNA"/>
</dbReference>
<evidence type="ECO:0000313" key="2">
    <source>
        <dbReference type="Proteomes" id="UP000007304"/>
    </source>
</evidence>
<reference evidence="1" key="1">
    <citation type="submission" date="2011-07" db="EMBL/GenBank/DDBJ databases">
        <title>The Genome Sequence of Exophiala (Wangiella) dermatitidis NIH/UT8656.</title>
        <authorList>
            <consortium name="The Broad Institute Genome Sequencing Platform"/>
            <person name="Cuomo C."/>
            <person name="Wang Z."/>
            <person name="Hunicke-Smith S."/>
            <person name="Szanislo P.J."/>
            <person name="Earl A."/>
            <person name="Young S.K."/>
            <person name="Zeng Q."/>
            <person name="Gargeya S."/>
            <person name="Fitzgerald M."/>
            <person name="Haas B."/>
            <person name="Abouelleil A."/>
            <person name="Alvarado L."/>
            <person name="Arachchi H.M."/>
            <person name="Berlin A."/>
            <person name="Brown A."/>
            <person name="Chapman S.B."/>
            <person name="Chen Z."/>
            <person name="Dunbar C."/>
            <person name="Freedman E."/>
            <person name="Gearin G."/>
            <person name="Gellesch M."/>
            <person name="Goldberg J."/>
            <person name="Griggs A."/>
            <person name="Gujja S."/>
            <person name="Heiman D."/>
            <person name="Howarth C."/>
            <person name="Larson L."/>
            <person name="Lui A."/>
            <person name="MacDonald P.J.P."/>
            <person name="Montmayeur A."/>
            <person name="Murphy C."/>
            <person name="Neiman D."/>
            <person name="Pearson M."/>
            <person name="Priest M."/>
            <person name="Roberts A."/>
            <person name="Saif S."/>
            <person name="Shea T."/>
            <person name="Shenoy N."/>
            <person name="Sisk P."/>
            <person name="Stolte C."/>
            <person name="Sykes S."/>
            <person name="Wortman J."/>
            <person name="Nusbaum C."/>
            <person name="Birren B."/>
        </authorList>
    </citation>
    <scope>NUCLEOTIDE SEQUENCE</scope>
    <source>
        <strain evidence="1">NIH/UT8656</strain>
    </source>
</reference>
<proteinExistence type="predicted"/>
<name>H6C947_EXODN</name>
<dbReference type="InParanoid" id="H6C947"/>
<dbReference type="GeneID" id="20313216"/>
<evidence type="ECO:0000313" key="1">
    <source>
        <dbReference type="EMBL" id="EHY60624.1"/>
    </source>
</evidence>
<dbReference type="Proteomes" id="UP000007304">
    <property type="component" value="Unassembled WGS sequence"/>
</dbReference>
<dbReference type="HOGENOM" id="CLU_2413277_0_0_1"/>
<dbReference type="RefSeq" id="XP_009161085.1">
    <property type="nucleotide sequence ID" value="XM_009162837.1"/>
</dbReference>
<dbReference type="AlphaFoldDB" id="H6C947"/>
<accession>H6C947</accession>
<protein>
    <submittedName>
        <fullName evidence="1">Uncharacterized protein</fullName>
    </submittedName>
</protein>
<gene>
    <name evidence="1" type="ORF">HMPREF1120_08577</name>
</gene>